<dbReference type="OrthoDB" id="7872265at2759"/>
<organism evidence="3 4">
    <name type="scientific">Stomoxys calcitrans</name>
    <name type="common">Stable fly</name>
    <name type="synonym">Conops calcitrans</name>
    <dbReference type="NCBI Taxonomy" id="35570"/>
    <lineage>
        <taxon>Eukaryota</taxon>
        <taxon>Metazoa</taxon>
        <taxon>Ecdysozoa</taxon>
        <taxon>Arthropoda</taxon>
        <taxon>Hexapoda</taxon>
        <taxon>Insecta</taxon>
        <taxon>Pterygota</taxon>
        <taxon>Neoptera</taxon>
        <taxon>Endopterygota</taxon>
        <taxon>Diptera</taxon>
        <taxon>Brachycera</taxon>
        <taxon>Muscomorpha</taxon>
        <taxon>Muscoidea</taxon>
        <taxon>Muscidae</taxon>
        <taxon>Stomoxys</taxon>
    </lineage>
</organism>
<dbReference type="VEuPathDB" id="VectorBase:SCAU009557"/>
<feature type="region of interest" description="Disordered" evidence="1">
    <location>
        <begin position="1"/>
        <end position="40"/>
    </location>
</feature>
<reference evidence="3" key="1">
    <citation type="submission" date="2020-05" db="UniProtKB">
        <authorList>
            <consortium name="EnsemblMetazoa"/>
        </authorList>
    </citation>
    <scope>IDENTIFICATION</scope>
    <source>
        <strain evidence="3">USDA</strain>
    </source>
</reference>
<feature type="compositionally biased region" description="Basic residues" evidence="1">
    <location>
        <begin position="126"/>
        <end position="150"/>
    </location>
</feature>
<proteinExistence type="predicted"/>
<name>A0A1I8PN28_STOCA</name>
<keyword evidence="2" id="KW-0812">Transmembrane</keyword>
<protein>
    <submittedName>
        <fullName evidence="3">Uncharacterized protein</fullName>
    </submittedName>
</protein>
<keyword evidence="2" id="KW-0472">Membrane</keyword>
<keyword evidence="2" id="KW-1133">Transmembrane helix</keyword>
<dbReference type="Proteomes" id="UP000095300">
    <property type="component" value="Unassembled WGS sequence"/>
</dbReference>
<evidence type="ECO:0000313" key="4">
    <source>
        <dbReference type="Proteomes" id="UP000095300"/>
    </source>
</evidence>
<feature type="region of interest" description="Disordered" evidence="1">
    <location>
        <begin position="67"/>
        <end position="150"/>
    </location>
</feature>
<keyword evidence="4" id="KW-1185">Reference proteome</keyword>
<evidence type="ECO:0000256" key="1">
    <source>
        <dbReference type="SAM" id="MobiDB-lite"/>
    </source>
</evidence>
<gene>
    <name evidence="3" type="primary">106092655</name>
</gene>
<feature type="compositionally biased region" description="Polar residues" evidence="1">
    <location>
        <begin position="110"/>
        <end position="125"/>
    </location>
</feature>
<feature type="region of interest" description="Disordered" evidence="1">
    <location>
        <begin position="188"/>
        <end position="241"/>
    </location>
</feature>
<sequence length="705" mass="80480">MSHHKNKSNGKLPDARESAWDQLTKVRKTPTTGSRQNSMNRTMQRFQLMKKLAANHNHQELLRKQQLQEEQRHPNTPEQRESPRGPLTGTNPIGDNRNFDLPSPSPMLERNNQGWNKTSKILSNPKSKRHHSYNAKFPRSPHRSLPHPKRNDHLQLSCVKPEMDSQGYFKPSKSSKLIKEMLNARSLKNTKSSVEKETSLHQHGTKRIALPEQFETSSSKTLIGSNPHNTDPNENVEKSPTRISRKNRISPTLQKPISPKTYIGDISNNTGLEEGLEETEDEYKLAPLMFSSAHCDLNSSQHILQSFQVVLQQRGESSMAAEELKIVKQVIKHDERYHQVDKNNTSLLKDILKTQLQDILKQQKVVKQALRKLDSGVSIASCEVLDLEPLNNKANDTQNPEDEDTKILEVGEVSKNCSSLEREILILKALGEKLEFNLNRVSSQRNFYFKTPQDHQIMEKPPLQEISIPRDNKMPLIQMKKQSAILPFGHYALSEVHIQGVIVITAVAQEFRIAQKSLVELKQEAKCPFYIPLNTNTTIELKETSFEQLRENPDMLLKQIKPKSPKVNFNFLDHDPLFFHDILFNNKKNVQEALNVDAAEDAIEKVEERPLLNEKVETSNVNSSIALNLAENDKHIEISPESDHQMMVKSKKRSRITRRYVTPLPLDKPNISPKNNLCKTILIGGVQISCFLLLIIAFTLPDVKC</sequence>
<feature type="compositionally biased region" description="Polar residues" evidence="1">
    <location>
        <begin position="214"/>
        <end position="233"/>
    </location>
</feature>
<feature type="compositionally biased region" description="Basic and acidic residues" evidence="1">
    <location>
        <begin position="67"/>
        <end position="83"/>
    </location>
</feature>
<feature type="compositionally biased region" description="Polar residues" evidence="1">
    <location>
        <begin position="29"/>
        <end position="40"/>
    </location>
</feature>
<feature type="transmembrane region" description="Helical" evidence="2">
    <location>
        <begin position="681"/>
        <end position="700"/>
    </location>
</feature>
<accession>A0A1I8PN28</accession>
<dbReference type="AlphaFoldDB" id="A0A1I8PN28"/>
<evidence type="ECO:0000313" key="3">
    <source>
        <dbReference type="EnsemblMetazoa" id="SCAU009557-PB"/>
    </source>
</evidence>
<evidence type="ECO:0000256" key="2">
    <source>
        <dbReference type="SAM" id="Phobius"/>
    </source>
</evidence>
<dbReference type="EnsemblMetazoa" id="SCAU009557-RB">
    <property type="protein sequence ID" value="SCAU009557-PB"/>
    <property type="gene ID" value="SCAU009557"/>
</dbReference>